<comment type="caution">
    <text evidence="1">The sequence shown here is derived from an EMBL/GenBank/DDBJ whole genome shotgun (WGS) entry which is preliminary data.</text>
</comment>
<protein>
    <submittedName>
        <fullName evidence="1">Uncharacterized protein</fullName>
    </submittedName>
</protein>
<name>A0ABQ9ZES0_9CRUS</name>
<keyword evidence="2" id="KW-1185">Reference proteome</keyword>
<gene>
    <name evidence="1" type="ORF">OUZ56_020445</name>
</gene>
<organism evidence="1 2">
    <name type="scientific">Daphnia magna</name>
    <dbReference type="NCBI Taxonomy" id="35525"/>
    <lineage>
        <taxon>Eukaryota</taxon>
        <taxon>Metazoa</taxon>
        <taxon>Ecdysozoa</taxon>
        <taxon>Arthropoda</taxon>
        <taxon>Crustacea</taxon>
        <taxon>Branchiopoda</taxon>
        <taxon>Diplostraca</taxon>
        <taxon>Cladocera</taxon>
        <taxon>Anomopoda</taxon>
        <taxon>Daphniidae</taxon>
        <taxon>Daphnia</taxon>
    </lineage>
</organism>
<accession>A0ABQ9ZES0</accession>
<dbReference type="Proteomes" id="UP001234178">
    <property type="component" value="Unassembled WGS sequence"/>
</dbReference>
<sequence>MKSIKSEGVDEMVDSAPYRRRPGSWTIKHQSALSIKIGLKFLVDVNISAIFASDPQFTSTEGNVSFKNQCFMPNERSHFVIPNTIVASVSAFGSQFRIHSDFLIEASHNP</sequence>
<evidence type="ECO:0000313" key="1">
    <source>
        <dbReference type="EMBL" id="KAK4011329.1"/>
    </source>
</evidence>
<evidence type="ECO:0000313" key="2">
    <source>
        <dbReference type="Proteomes" id="UP001234178"/>
    </source>
</evidence>
<reference evidence="1 2" key="1">
    <citation type="journal article" date="2023" name="Nucleic Acids Res.">
        <title>The hologenome of Daphnia magna reveals possible DNA methylation and microbiome-mediated evolution of the host genome.</title>
        <authorList>
            <person name="Chaturvedi A."/>
            <person name="Li X."/>
            <person name="Dhandapani V."/>
            <person name="Marshall H."/>
            <person name="Kissane S."/>
            <person name="Cuenca-Cambronero M."/>
            <person name="Asole G."/>
            <person name="Calvet F."/>
            <person name="Ruiz-Romero M."/>
            <person name="Marangio P."/>
            <person name="Guigo R."/>
            <person name="Rago D."/>
            <person name="Mirbahai L."/>
            <person name="Eastwood N."/>
            <person name="Colbourne J.K."/>
            <person name="Zhou J."/>
            <person name="Mallon E."/>
            <person name="Orsini L."/>
        </authorList>
    </citation>
    <scope>NUCLEOTIDE SEQUENCE [LARGE SCALE GENOMIC DNA]</scope>
    <source>
        <strain evidence="1">LRV0_1</strain>
    </source>
</reference>
<dbReference type="EMBL" id="JAOYFB010000003">
    <property type="protein sequence ID" value="KAK4011329.1"/>
    <property type="molecule type" value="Genomic_DNA"/>
</dbReference>
<proteinExistence type="predicted"/>